<dbReference type="Gene3D" id="3.40.390.10">
    <property type="entry name" value="Collagenase (Catalytic Domain)"/>
    <property type="match status" value="2"/>
</dbReference>
<dbReference type="InterPro" id="IPR024079">
    <property type="entry name" value="MetalloPept_cat_dom_sf"/>
</dbReference>
<comment type="cofactor">
    <cofactor evidence="1">
        <name>Zn(2+)</name>
        <dbReference type="ChEBI" id="CHEBI:29105"/>
    </cofactor>
</comment>
<dbReference type="EMBL" id="JABSTV010001255">
    <property type="protein sequence ID" value="KAH7935552.1"/>
    <property type="molecule type" value="Genomic_DNA"/>
</dbReference>
<keyword evidence="7" id="KW-0482">Metalloprotease</keyword>
<dbReference type="Proteomes" id="UP000821837">
    <property type="component" value="Unassembled WGS sequence"/>
</dbReference>
<feature type="domain" description="Peptidase M13 N-terminal" evidence="9">
    <location>
        <begin position="185"/>
        <end position="290"/>
    </location>
</feature>
<evidence type="ECO:0000313" key="10">
    <source>
        <dbReference type="EMBL" id="KAH7935552.1"/>
    </source>
</evidence>
<evidence type="ECO:0000256" key="3">
    <source>
        <dbReference type="ARBA" id="ARBA00022670"/>
    </source>
</evidence>
<keyword evidence="3" id="KW-0645">Protease</keyword>
<dbReference type="VEuPathDB" id="VectorBase:RSAN_051439"/>
<dbReference type="VEuPathDB" id="VectorBase:RSAN_047886"/>
<feature type="domain" description="Peptidase M13 C-terminal" evidence="8">
    <location>
        <begin position="320"/>
        <end position="388"/>
    </location>
</feature>
<dbReference type="InterPro" id="IPR000718">
    <property type="entry name" value="Peptidase_M13"/>
</dbReference>
<dbReference type="GO" id="GO:0005886">
    <property type="term" value="C:plasma membrane"/>
    <property type="evidence" value="ECO:0007669"/>
    <property type="project" value="TreeGrafter"/>
</dbReference>
<evidence type="ECO:0000259" key="9">
    <source>
        <dbReference type="Pfam" id="PF05649"/>
    </source>
</evidence>
<keyword evidence="4" id="KW-0479">Metal-binding</keyword>
<keyword evidence="5" id="KW-0378">Hydrolase</keyword>
<reference evidence="10" key="2">
    <citation type="submission" date="2021-09" db="EMBL/GenBank/DDBJ databases">
        <authorList>
            <person name="Jia N."/>
            <person name="Wang J."/>
            <person name="Shi W."/>
            <person name="Du L."/>
            <person name="Sun Y."/>
            <person name="Zhan W."/>
            <person name="Jiang J."/>
            <person name="Wang Q."/>
            <person name="Zhang B."/>
            <person name="Ji P."/>
            <person name="Sakyi L.B."/>
            <person name="Cui X."/>
            <person name="Yuan T."/>
            <person name="Jiang B."/>
            <person name="Yang W."/>
            <person name="Lam T.T.-Y."/>
            <person name="Chang Q."/>
            <person name="Ding S."/>
            <person name="Wang X."/>
            <person name="Zhu J."/>
            <person name="Ruan X."/>
            <person name="Zhao L."/>
            <person name="Wei J."/>
            <person name="Que T."/>
            <person name="Du C."/>
            <person name="Cheng J."/>
            <person name="Dai P."/>
            <person name="Han X."/>
            <person name="Huang E."/>
            <person name="Gao Y."/>
            <person name="Liu J."/>
            <person name="Shao H."/>
            <person name="Ye R."/>
            <person name="Li L."/>
            <person name="Wei W."/>
            <person name="Wang X."/>
            <person name="Wang C."/>
            <person name="Huo Q."/>
            <person name="Li W."/>
            <person name="Guo W."/>
            <person name="Chen H."/>
            <person name="Chen S."/>
            <person name="Zhou L."/>
            <person name="Zhou L."/>
            <person name="Ni X."/>
            <person name="Tian J."/>
            <person name="Zhou Y."/>
            <person name="Sheng Y."/>
            <person name="Liu T."/>
            <person name="Pan Y."/>
            <person name="Xia L."/>
            <person name="Li J."/>
            <person name="Zhao F."/>
            <person name="Cao W."/>
        </authorList>
    </citation>
    <scope>NUCLEOTIDE SEQUENCE</scope>
    <source>
        <strain evidence="10">Rsan-2018</strain>
        <tissue evidence="10">Larvae</tissue>
    </source>
</reference>
<evidence type="ECO:0000256" key="6">
    <source>
        <dbReference type="ARBA" id="ARBA00022833"/>
    </source>
</evidence>
<comment type="caution">
    <text evidence="10">The sequence shown here is derived from an EMBL/GenBank/DDBJ whole genome shotgun (WGS) entry which is preliminary data.</text>
</comment>
<evidence type="ECO:0000256" key="7">
    <source>
        <dbReference type="ARBA" id="ARBA00023049"/>
    </source>
</evidence>
<organism evidence="10 11">
    <name type="scientific">Rhipicephalus sanguineus</name>
    <name type="common">Brown dog tick</name>
    <name type="synonym">Ixodes sanguineus</name>
    <dbReference type="NCBI Taxonomy" id="34632"/>
    <lineage>
        <taxon>Eukaryota</taxon>
        <taxon>Metazoa</taxon>
        <taxon>Ecdysozoa</taxon>
        <taxon>Arthropoda</taxon>
        <taxon>Chelicerata</taxon>
        <taxon>Arachnida</taxon>
        <taxon>Acari</taxon>
        <taxon>Parasitiformes</taxon>
        <taxon>Ixodida</taxon>
        <taxon>Ixodoidea</taxon>
        <taxon>Ixodidae</taxon>
        <taxon>Rhipicephalinae</taxon>
        <taxon>Rhipicephalus</taxon>
        <taxon>Rhipicephalus</taxon>
    </lineage>
</organism>
<evidence type="ECO:0000313" key="11">
    <source>
        <dbReference type="Proteomes" id="UP000821837"/>
    </source>
</evidence>
<gene>
    <name evidence="10" type="ORF">HPB52_009776</name>
</gene>
<dbReference type="PROSITE" id="PS51885">
    <property type="entry name" value="NEPRILYSIN"/>
    <property type="match status" value="1"/>
</dbReference>
<accession>A0A9D4SNB5</accession>
<reference evidence="10" key="1">
    <citation type="journal article" date="2020" name="Cell">
        <title>Large-Scale Comparative Analyses of Tick Genomes Elucidate Their Genetic Diversity and Vector Capacities.</title>
        <authorList>
            <consortium name="Tick Genome and Microbiome Consortium (TIGMIC)"/>
            <person name="Jia N."/>
            <person name="Wang J."/>
            <person name="Shi W."/>
            <person name="Du L."/>
            <person name="Sun Y."/>
            <person name="Zhan W."/>
            <person name="Jiang J.F."/>
            <person name="Wang Q."/>
            <person name="Zhang B."/>
            <person name="Ji P."/>
            <person name="Bell-Sakyi L."/>
            <person name="Cui X.M."/>
            <person name="Yuan T.T."/>
            <person name="Jiang B.G."/>
            <person name="Yang W.F."/>
            <person name="Lam T.T."/>
            <person name="Chang Q.C."/>
            <person name="Ding S.J."/>
            <person name="Wang X.J."/>
            <person name="Zhu J.G."/>
            <person name="Ruan X.D."/>
            <person name="Zhao L."/>
            <person name="Wei J.T."/>
            <person name="Ye R.Z."/>
            <person name="Que T.C."/>
            <person name="Du C.H."/>
            <person name="Zhou Y.H."/>
            <person name="Cheng J.X."/>
            <person name="Dai P.F."/>
            <person name="Guo W.B."/>
            <person name="Han X.H."/>
            <person name="Huang E.J."/>
            <person name="Li L.F."/>
            <person name="Wei W."/>
            <person name="Gao Y.C."/>
            <person name="Liu J.Z."/>
            <person name="Shao H.Z."/>
            <person name="Wang X."/>
            <person name="Wang C.C."/>
            <person name="Yang T.C."/>
            <person name="Huo Q.B."/>
            <person name="Li W."/>
            <person name="Chen H.Y."/>
            <person name="Chen S.E."/>
            <person name="Zhou L.G."/>
            <person name="Ni X.B."/>
            <person name="Tian J.H."/>
            <person name="Sheng Y."/>
            <person name="Liu T."/>
            <person name="Pan Y.S."/>
            <person name="Xia L.Y."/>
            <person name="Li J."/>
            <person name="Zhao F."/>
            <person name="Cao W.C."/>
        </authorList>
    </citation>
    <scope>NUCLEOTIDE SEQUENCE</scope>
    <source>
        <strain evidence="10">Rsan-2018</strain>
    </source>
</reference>
<dbReference type="InterPro" id="IPR008753">
    <property type="entry name" value="Peptidase_M13_N"/>
</dbReference>
<dbReference type="PANTHER" id="PTHR11733">
    <property type="entry name" value="ZINC METALLOPROTEASE FAMILY M13 NEPRILYSIN-RELATED"/>
    <property type="match status" value="1"/>
</dbReference>
<dbReference type="Pfam" id="PF05649">
    <property type="entry name" value="Peptidase_M13_N"/>
    <property type="match status" value="2"/>
</dbReference>
<protein>
    <submittedName>
        <fullName evidence="10">Uncharacterized protein</fullName>
    </submittedName>
</protein>
<keyword evidence="6" id="KW-0862">Zinc</keyword>
<dbReference type="PANTHER" id="PTHR11733:SF241">
    <property type="entry name" value="GH26575P-RELATED"/>
    <property type="match status" value="1"/>
</dbReference>
<comment type="similarity">
    <text evidence="2">Belongs to the peptidase M13 family.</text>
</comment>
<keyword evidence="11" id="KW-1185">Reference proteome</keyword>
<dbReference type="GO" id="GO:0016485">
    <property type="term" value="P:protein processing"/>
    <property type="evidence" value="ECO:0007669"/>
    <property type="project" value="TreeGrafter"/>
</dbReference>
<dbReference type="GO" id="GO:0004222">
    <property type="term" value="F:metalloendopeptidase activity"/>
    <property type="evidence" value="ECO:0007669"/>
    <property type="project" value="InterPro"/>
</dbReference>
<feature type="domain" description="Peptidase M13 N-terminal" evidence="9">
    <location>
        <begin position="32"/>
        <end position="169"/>
    </location>
</feature>
<evidence type="ECO:0000259" key="8">
    <source>
        <dbReference type="Pfam" id="PF01431"/>
    </source>
</evidence>
<dbReference type="InterPro" id="IPR042089">
    <property type="entry name" value="Peptidase_M13_dom_2"/>
</dbReference>
<dbReference type="Pfam" id="PF01431">
    <property type="entry name" value="Peptidase_M13"/>
    <property type="match status" value="1"/>
</dbReference>
<dbReference type="SUPFAM" id="SSF55486">
    <property type="entry name" value="Metalloproteases ('zincins'), catalytic domain"/>
    <property type="match status" value="1"/>
</dbReference>
<sequence length="396" mass="45030">MASWSAKAADANHIRRLRANEIKKTLSKTVRPCDDFYKYVCSEWEKANEIPSDRVTHGAFNEVEEKLLKDLREILGEIPVHSGWGQSATQKLAIAYNACVANENPDRRSLDELKALLAESGFEKWPLVSKNKKNLGDYNAVLLKTGMAPLFSMGVTRDTKHLSRNIIVLPLLDLLNLEFKLVNITLTENEPVAIMAERYFALATKFLKTVSARALFNYMGWRAVLMRASHASKRFRAANLDFSKASTGLMKEPPLWETCAKLLSSAMKEVVGRLYVKKKFTAHAKEDVDDFRHREPFVRMLEMITENDYKNDLLDLRQPFNKTLNSMNLGAIGTVIGHEMTHGYDDTGSQYDGDGRLQQWWSKRTRQLFMDKANCFVKQYGDIFDAEAGMQLTLGS</sequence>
<dbReference type="InterPro" id="IPR018497">
    <property type="entry name" value="Peptidase_M13_C"/>
</dbReference>
<proteinExistence type="inferred from homology"/>
<evidence type="ECO:0000256" key="5">
    <source>
        <dbReference type="ARBA" id="ARBA00022801"/>
    </source>
</evidence>
<evidence type="ECO:0000256" key="1">
    <source>
        <dbReference type="ARBA" id="ARBA00001947"/>
    </source>
</evidence>
<evidence type="ECO:0000256" key="2">
    <source>
        <dbReference type="ARBA" id="ARBA00007357"/>
    </source>
</evidence>
<dbReference type="AlphaFoldDB" id="A0A9D4SNB5"/>
<dbReference type="GO" id="GO:0046872">
    <property type="term" value="F:metal ion binding"/>
    <property type="evidence" value="ECO:0007669"/>
    <property type="project" value="UniProtKB-KW"/>
</dbReference>
<name>A0A9D4SNB5_RHISA</name>
<evidence type="ECO:0000256" key="4">
    <source>
        <dbReference type="ARBA" id="ARBA00022723"/>
    </source>
</evidence>
<dbReference type="Gene3D" id="1.10.1380.10">
    <property type="entry name" value="Neutral endopeptidase , domain2"/>
    <property type="match status" value="2"/>
</dbReference>